<keyword evidence="6" id="KW-0804">Transcription</keyword>
<keyword evidence="4" id="KW-0805">Transcription regulation</keyword>
<dbReference type="Proteomes" id="UP000828236">
    <property type="component" value="Unassembled WGS sequence"/>
</dbReference>
<evidence type="ECO:0000259" key="10">
    <source>
        <dbReference type="PROSITE" id="PS50020"/>
    </source>
</evidence>
<reference evidence="11" key="2">
    <citation type="submission" date="2020-06" db="EMBL/GenBank/DDBJ databases">
        <authorList>
            <person name="Ji K."/>
            <person name="Li J."/>
        </authorList>
    </citation>
    <scope>NUCLEOTIDE SEQUENCE</scope>
    <source>
        <strain evidence="11">JKM2019</strain>
        <tissue evidence="11">Whole body</tissue>
    </source>
</reference>
<reference evidence="12" key="4">
    <citation type="journal article" date="2022" name="Res Sq">
        <title>Comparative Genomics Reveals Insights into the Divergent Evolution of Astigmatic Mites and Household Pest Adaptations.</title>
        <authorList>
            <person name="Xiong Q."/>
            <person name="Wan A.T.-Y."/>
            <person name="Liu X.-Y."/>
            <person name="Fung C.S.-H."/>
            <person name="Xiao X."/>
            <person name="Malainual N."/>
            <person name="Hou J."/>
            <person name="Wang L."/>
            <person name="Wang M."/>
            <person name="Yang K."/>
            <person name="Cui Y."/>
            <person name="Leung E."/>
            <person name="Nong W."/>
            <person name="Shin S.-K."/>
            <person name="Au S."/>
            <person name="Jeong K.Y."/>
            <person name="Chew F.T."/>
            <person name="Hui J."/>
            <person name="Leung T.F."/>
            <person name="Tungtrongchitr A."/>
            <person name="Zhong N."/>
            <person name="Liu Z."/>
            <person name="Tsui S."/>
        </authorList>
    </citation>
    <scope>NUCLEOTIDE SEQUENCE</scope>
    <source>
        <strain evidence="12">Derf</strain>
        <tissue evidence="12">Whole organism</tissue>
    </source>
</reference>
<sequence>MAENMASHESQMYVAPNPETHFEELFRVVQPDANNSNIRNQQCTNVPMRQRNFPDSFFRQPSCSSSTSHSRESSLDATFNSNFVNKNNSNSSNLAKPPATPIQANSTQRNGRHVSPSPPFVHQKAHSLPASLPNQKFVVASITNLDNNNNKSPMISGQNAIISQRQPLPPPPLQQFRQKQLTLPNHNVTNNNNFHCRQQSFDIDKISLPDGWTMSFDSDGQRYFIDHKHKITTWDDPRIKITQQNFANLTHTSNSIIDHPVAYQSQQQQQIQPPFIVPNNNNNNNYDPIHFTTLPDTGFLFNSNMTTMPTEIASVTEKMKGQILTDDTNQTTNQQQQQIFDPQYQYLTELRMEREKMRSRAEILKSNPMVRSDYIPSLQMKTSSSNKDLSNIEPSTTTTMMIHGRQESQDSGLGGSATGTLNSINFQNEANLFNDFSSNGHVAETSGQLDSNVVQCLMSESVDLLSITDLDLEGLDIEQYIQHNPINNDLGQLFNHDETMTWNV</sequence>
<dbReference type="PANTHER" id="PTHR17616">
    <property type="entry name" value="YES-ASSOCIATED PROTEIN YAP1 FAMILY MEMBER"/>
    <property type="match status" value="1"/>
</dbReference>
<dbReference type="InterPro" id="IPR001202">
    <property type="entry name" value="WW_dom"/>
</dbReference>
<comment type="similarity">
    <text evidence="8">Belongs to the YAP1 family.</text>
</comment>
<dbReference type="GO" id="GO:0005634">
    <property type="term" value="C:nucleus"/>
    <property type="evidence" value="ECO:0007669"/>
    <property type="project" value="UniProtKB-SubCell"/>
</dbReference>
<dbReference type="Gene3D" id="2.20.70.10">
    <property type="match status" value="1"/>
</dbReference>
<gene>
    <name evidence="12" type="primary">WWTR1</name>
    <name evidence="12" type="ORF">DERF_011459</name>
    <name evidence="11" type="ORF">HUG17_10600</name>
</gene>
<dbReference type="Pfam" id="PF00397">
    <property type="entry name" value="WW"/>
    <property type="match status" value="1"/>
</dbReference>
<evidence type="ECO:0000313" key="13">
    <source>
        <dbReference type="Proteomes" id="UP000790347"/>
    </source>
</evidence>
<reference evidence="12" key="1">
    <citation type="submission" date="2013-05" db="EMBL/GenBank/DDBJ databases">
        <authorList>
            <person name="Yim A.K.Y."/>
            <person name="Chan T.F."/>
            <person name="Ji K.M."/>
            <person name="Liu X.Y."/>
            <person name="Zhou J.W."/>
            <person name="Li R.Q."/>
            <person name="Yang K.Y."/>
            <person name="Li J."/>
            <person name="Li M."/>
            <person name="Law P.T.W."/>
            <person name="Wu Y.L."/>
            <person name="Cai Z.L."/>
            <person name="Qin H."/>
            <person name="Bao Y."/>
            <person name="Leung R.K.K."/>
            <person name="Ng P.K.S."/>
            <person name="Zou J."/>
            <person name="Zhong X.J."/>
            <person name="Ran P.X."/>
            <person name="Zhong N.S."/>
            <person name="Liu Z.G."/>
            <person name="Tsui S.K.W."/>
        </authorList>
    </citation>
    <scope>NUCLEOTIDE SEQUENCE</scope>
    <source>
        <strain evidence="12">Derf</strain>
        <tissue evidence="12">Whole organism</tissue>
    </source>
</reference>
<reference evidence="11" key="3">
    <citation type="journal article" date="2021" name="World Allergy Organ. J.">
        <title>Chromosome-level assembly of Dermatophagoides farinae genome and transcriptome reveals two novel allergens Der f 37 and Der f 39.</title>
        <authorList>
            <person name="Chen J."/>
            <person name="Cai Z."/>
            <person name="Fan D."/>
            <person name="Hu J."/>
            <person name="Hou Y."/>
            <person name="He Y."/>
            <person name="Zhang Z."/>
            <person name="Zhao Z."/>
            <person name="Gao P."/>
            <person name="Hu W."/>
            <person name="Sun J."/>
            <person name="Li J."/>
            <person name="Ji K."/>
        </authorList>
    </citation>
    <scope>NUCLEOTIDE SEQUENCE</scope>
    <source>
        <strain evidence="11">JKM2019</strain>
    </source>
</reference>
<keyword evidence="7" id="KW-0539">Nucleus</keyword>
<feature type="region of interest" description="Disordered" evidence="9">
    <location>
        <begin position="51"/>
        <end position="126"/>
    </location>
</feature>
<protein>
    <submittedName>
        <fullName evidence="12">WW domain-containing transcription regulator protein 1</fullName>
    </submittedName>
</protein>
<dbReference type="GO" id="GO:0003713">
    <property type="term" value="F:transcription coactivator activity"/>
    <property type="evidence" value="ECO:0007669"/>
    <property type="project" value="TreeGrafter"/>
</dbReference>
<feature type="domain" description="WW" evidence="10">
    <location>
        <begin position="206"/>
        <end position="239"/>
    </location>
</feature>
<dbReference type="GO" id="GO:0045944">
    <property type="term" value="P:positive regulation of transcription by RNA polymerase II"/>
    <property type="evidence" value="ECO:0007669"/>
    <property type="project" value="TreeGrafter"/>
</dbReference>
<evidence type="ECO:0000256" key="4">
    <source>
        <dbReference type="ARBA" id="ARBA00023015"/>
    </source>
</evidence>
<keyword evidence="3" id="KW-0963">Cytoplasm</keyword>
<feature type="compositionally biased region" description="Low complexity" evidence="9">
    <location>
        <begin position="80"/>
        <end position="93"/>
    </location>
</feature>
<dbReference type="SMART" id="SM00456">
    <property type="entry name" value="WW"/>
    <property type="match status" value="1"/>
</dbReference>
<keyword evidence="5" id="KW-0010">Activator</keyword>
<organism evidence="12 13">
    <name type="scientific">Dermatophagoides farinae</name>
    <name type="common">American house dust mite</name>
    <dbReference type="NCBI Taxonomy" id="6954"/>
    <lineage>
        <taxon>Eukaryota</taxon>
        <taxon>Metazoa</taxon>
        <taxon>Ecdysozoa</taxon>
        <taxon>Arthropoda</taxon>
        <taxon>Chelicerata</taxon>
        <taxon>Arachnida</taxon>
        <taxon>Acari</taxon>
        <taxon>Acariformes</taxon>
        <taxon>Sarcoptiformes</taxon>
        <taxon>Astigmata</taxon>
        <taxon>Psoroptidia</taxon>
        <taxon>Analgoidea</taxon>
        <taxon>Pyroglyphidae</taxon>
        <taxon>Dermatophagoidinae</taxon>
        <taxon>Dermatophagoides</taxon>
    </lineage>
</organism>
<accession>A0A922HUY3</accession>
<evidence type="ECO:0000313" key="12">
    <source>
        <dbReference type="EMBL" id="KAH9506742.1"/>
    </source>
</evidence>
<dbReference type="GO" id="GO:0035329">
    <property type="term" value="P:hippo signaling"/>
    <property type="evidence" value="ECO:0007669"/>
    <property type="project" value="TreeGrafter"/>
</dbReference>
<dbReference type="InterPro" id="IPR053819">
    <property type="entry name" value="TEADIR3_omega_loop"/>
</dbReference>
<proteinExistence type="inferred from homology"/>
<evidence type="ECO:0000256" key="8">
    <source>
        <dbReference type="ARBA" id="ARBA00038057"/>
    </source>
</evidence>
<evidence type="ECO:0000256" key="9">
    <source>
        <dbReference type="SAM" id="MobiDB-lite"/>
    </source>
</evidence>
<evidence type="ECO:0000256" key="6">
    <source>
        <dbReference type="ARBA" id="ARBA00023163"/>
    </source>
</evidence>
<dbReference type="AlphaFoldDB" id="A0A922HUY3"/>
<dbReference type="EMBL" id="SDOV01000006">
    <property type="protein sequence ID" value="KAH7640120.1"/>
    <property type="molecule type" value="Genomic_DNA"/>
</dbReference>
<evidence type="ECO:0000256" key="2">
    <source>
        <dbReference type="ARBA" id="ARBA00004496"/>
    </source>
</evidence>
<dbReference type="OrthoDB" id="2020426at2759"/>
<dbReference type="CDD" id="cd00201">
    <property type="entry name" value="WW"/>
    <property type="match status" value="1"/>
</dbReference>
<keyword evidence="13" id="KW-1185">Reference proteome</keyword>
<evidence type="ECO:0000256" key="3">
    <source>
        <dbReference type="ARBA" id="ARBA00022490"/>
    </source>
</evidence>
<comment type="subcellular location">
    <subcellularLocation>
        <location evidence="2">Cytoplasm</location>
    </subcellularLocation>
    <subcellularLocation>
        <location evidence="1">Nucleus</location>
    </subcellularLocation>
</comment>
<evidence type="ECO:0000256" key="7">
    <source>
        <dbReference type="ARBA" id="ARBA00023242"/>
    </source>
</evidence>
<dbReference type="EMBL" id="ASGP02000005">
    <property type="protein sequence ID" value="KAH9506742.1"/>
    <property type="molecule type" value="Genomic_DNA"/>
</dbReference>
<dbReference type="Gene3D" id="6.20.430.10">
    <property type="match status" value="1"/>
</dbReference>
<dbReference type="PROSITE" id="PS01159">
    <property type="entry name" value="WW_DOMAIN_1"/>
    <property type="match status" value="1"/>
</dbReference>
<dbReference type="Pfam" id="PF15238">
    <property type="entry name" value="TEADIR3"/>
    <property type="match status" value="1"/>
</dbReference>
<dbReference type="SUPFAM" id="SSF51045">
    <property type="entry name" value="WW domain"/>
    <property type="match status" value="1"/>
</dbReference>
<dbReference type="PROSITE" id="PS50020">
    <property type="entry name" value="WW_DOMAIN_2"/>
    <property type="match status" value="1"/>
</dbReference>
<dbReference type="Proteomes" id="UP000790347">
    <property type="component" value="Unassembled WGS sequence"/>
</dbReference>
<evidence type="ECO:0000256" key="5">
    <source>
        <dbReference type="ARBA" id="ARBA00023159"/>
    </source>
</evidence>
<dbReference type="GO" id="GO:0005737">
    <property type="term" value="C:cytoplasm"/>
    <property type="evidence" value="ECO:0007669"/>
    <property type="project" value="UniProtKB-SubCell"/>
</dbReference>
<comment type="caution">
    <text evidence="12">The sequence shown here is derived from an EMBL/GenBank/DDBJ whole genome shotgun (WGS) entry which is preliminary data.</text>
</comment>
<evidence type="ECO:0000313" key="11">
    <source>
        <dbReference type="EMBL" id="KAH7640120.1"/>
    </source>
</evidence>
<evidence type="ECO:0000256" key="1">
    <source>
        <dbReference type="ARBA" id="ARBA00004123"/>
    </source>
</evidence>
<dbReference type="InterPro" id="IPR036020">
    <property type="entry name" value="WW_dom_sf"/>
</dbReference>
<dbReference type="InterPro" id="IPR051583">
    <property type="entry name" value="YAP1"/>
</dbReference>
<name>A0A922HUY3_DERFA</name>
<dbReference type="PANTHER" id="PTHR17616:SF8">
    <property type="entry name" value="TRANSCRIPTIONAL COACTIVATOR YORKIE"/>
    <property type="match status" value="1"/>
</dbReference>